<dbReference type="InterPro" id="IPR036691">
    <property type="entry name" value="Endo/exonu/phosph_ase_sf"/>
</dbReference>
<dbReference type="PANTHER" id="PTHR33116:SF86">
    <property type="entry name" value="REVERSE TRANSCRIPTASE DOMAIN-CONTAINING PROTEIN"/>
    <property type="match status" value="1"/>
</dbReference>
<evidence type="ECO:0000259" key="2">
    <source>
        <dbReference type="Pfam" id="PF13966"/>
    </source>
</evidence>
<evidence type="ECO:0008006" key="5">
    <source>
        <dbReference type="Google" id="ProtNLM"/>
    </source>
</evidence>
<protein>
    <recommendedName>
        <fullName evidence="5">Reverse transcriptase domain-containing protein</fullName>
    </recommendedName>
</protein>
<evidence type="ECO:0000259" key="1">
    <source>
        <dbReference type="Pfam" id="PF00078"/>
    </source>
</evidence>
<feature type="domain" description="Reverse transcriptase" evidence="1">
    <location>
        <begin position="427"/>
        <end position="589"/>
    </location>
</feature>
<evidence type="ECO:0000313" key="4">
    <source>
        <dbReference type="Proteomes" id="UP000242715"/>
    </source>
</evidence>
<dbReference type="AlphaFoldDB" id="A0A2Z6LZ66"/>
<dbReference type="OrthoDB" id="1415597at2759"/>
<sequence>MLWKVSSNCSILNYTRNFINLLVEDEQRGEWRLTCYYGYLERSRRSSAWDLLRELGNISSLPWCIIGDFNDLLAQEDKRGNLPHPNWLCSGFRQAISDCDLSDIPLEGYPFTWIKSRGTPHVIEERLDRAMASTSWLNLFPNVRLSNLLASHSDHSPILLPCTPSSRSRFNGSFRFENSWLREPDLEEVVLEGWGAHENIEVVDRVARCANILQSWGRKKKVKFKEEIDECVRVMEVLRGNQGEEEGRRYQEIHDRHAVLLVQEEDYWKQRAKMHWLKEGGMNTSFFHKSATARRKKKNISKLVDEGGMEVHTQEELCEVAKQYFDTLFKPKNGEQEPVLTLIQRRVTEEDNMYLAAPITKVEIQQALFQMHPDKSPGPDGFNTAFYQRFWEQCGDDIFVAASTWLDRGYFPTSLNETNICLVPKCDNPNSMKDLRLISLCNVLYKMISKVLANRLKLCLDKCVSQEQSAFVEGRSILDNALIAIEVLHSLKRKTKGRRGELAFKIDISKAYDKVDWGFLRGVLTSMGFGDSWIRWIMMCVSSVNYSVLMNYDKVGPIIPGRGLRQGDPLSPYLFILVAEGLTSLIHQAVGRAKEDLASILGVRHVLGTGIYLGLSSMIGRSKKAIFSYIKDRIWKKMNSWRGRPLSKAGKDVMIKSVLQAIPSYVMSLFILPSSLIDDIEKMLNAFWWGGGSHNNKGIHWLAWDRLTCPKAKGGLGFRKFEAFNMAMVAKQAWNIIQNPESLAGKLIKARYFPRSSLLEASLGYNPSYAWRSIWKAKQILLHGCRWRIGSGDRVRVMYDPWLRGNGDRWVTSPQVECVYDLFVKDLLLENYKAWDIAKIRNLCLGSVAEEIIATPLISSVKEDKVIWEEKRNGCYSVKSGYNLAMRCIFRSDRHHVEGNWNDIWKAQSPHKTRHLLCRLCRGCLPTHVRLAQHYVDCELSCPVCDDEVEDDIHVFFGCVSARECWMAAGLSQLLENPAYQNGTATDRVFRMCRNEDNAILGRVGRMAFAVWNEWFTVHQLRHHNIAPVADPRPVR</sequence>
<organism evidence="3 4">
    <name type="scientific">Trifolium subterraneum</name>
    <name type="common">Subterranean clover</name>
    <dbReference type="NCBI Taxonomy" id="3900"/>
    <lineage>
        <taxon>Eukaryota</taxon>
        <taxon>Viridiplantae</taxon>
        <taxon>Streptophyta</taxon>
        <taxon>Embryophyta</taxon>
        <taxon>Tracheophyta</taxon>
        <taxon>Spermatophyta</taxon>
        <taxon>Magnoliopsida</taxon>
        <taxon>eudicotyledons</taxon>
        <taxon>Gunneridae</taxon>
        <taxon>Pentapetalae</taxon>
        <taxon>rosids</taxon>
        <taxon>fabids</taxon>
        <taxon>Fabales</taxon>
        <taxon>Fabaceae</taxon>
        <taxon>Papilionoideae</taxon>
        <taxon>50 kb inversion clade</taxon>
        <taxon>NPAAA clade</taxon>
        <taxon>Hologalegina</taxon>
        <taxon>IRL clade</taxon>
        <taxon>Trifolieae</taxon>
        <taxon>Trifolium</taxon>
    </lineage>
</organism>
<dbReference type="SUPFAM" id="SSF56672">
    <property type="entry name" value="DNA/RNA polymerases"/>
    <property type="match status" value="1"/>
</dbReference>
<dbReference type="Pfam" id="PF13966">
    <property type="entry name" value="zf-RVT"/>
    <property type="match status" value="1"/>
</dbReference>
<evidence type="ECO:0000313" key="3">
    <source>
        <dbReference type="EMBL" id="GAU24991.1"/>
    </source>
</evidence>
<dbReference type="EMBL" id="DF973299">
    <property type="protein sequence ID" value="GAU24991.1"/>
    <property type="molecule type" value="Genomic_DNA"/>
</dbReference>
<dbReference type="InterPro" id="IPR043502">
    <property type="entry name" value="DNA/RNA_pol_sf"/>
</dbReference>
<keyword evidence="4" id="KW-1185">Reference proteome</keyword>
<proteinExistence type="predicted"/>
<dbReference type="Gene3D" id="3.60.10.10">
    <property type="entry name" value="Endonuclease/exonuclease/phosphatase"/>
    <property type="match status" value="1"/>
</dbReference>
<accession>A0A2Z6LZ66</accession>
<name>A0A2Z6LZ66_TRISU</name>
<feature type="domain" description="Reverse transcriptase zinc-binding" evidence="2">
    <location>
        <begin position="876"/>
        <end position="966"/>
    </location>
</feature>
<dbReference type="InterPro" id="IPR026960">
    <property type="entry name" value="RVT-Znf"/>
</dbReference>
<dbReference type="CDD" id="cd01650">
    <property type="entry name" value="RT_nLTR_like"/>
    <property type="match status" value="1"/>
</dbReference>
<dbReference type="SUPFAM" id="SSF56219">
    <property type="entry name" value="DNase I-like"/>
    <property type="match status" value="1"/>
</dbReference>
<dbReference type="Proteomes" id="UP000242715">
    <property type="component" value="Unassembled WGS sequence"/>
</dbReference>
<dbReference type="PANTHER" id="PTHR33116">
    <property type="entry name" value="REVERSE TRANSCRIPTASE ZINC-BINDING DOMAIN-CONTAINING PROTEIN-RELATED-RELATED"/>
    <property type="match status" value="1"/>
</dbReference>
<gene>
    <name evidence="3" type="ORF">TSUD_312260</name>
</gene>
<dbReference type="Pfam" id="PF00078">
    <property type="entry name" value="RVT_1"/>
    <property type="match status" value="1"/>
</dbReference>
<dbReference type="InterPro" id="IPR000477">
    <property type="entry name" value="RT_dom"/>
</dbReference>
<reference evidence="4" key="1">
    <citation type="journal article" date="2017" name="Front. Plant Sci.">
        <title>Climate Clever Clovers: New Paradigm to Reduce the Environmental Footprint of Ruminants by Breeding Low Methanogenic Forages Utilizing Haplotype Variation.</title>
        <authorList>
            <person name="Kaur P."/>
            <person name="Appels R."/>
            <person name="Bayer P.E."/>
            <person name="Keeble-Gagnere G."/>
            <person name="Wang J."/>
            <person name="Hirakawa H."/>
            <person name="Shirasawa K."/>
            <person name="Vercoe P."/>
            <person name="Stefanova K."/>
            <person name="Durmic Z."/>
            <person name="Nichols P."/>
            <person name="Revell C."/>
            <person name="Isobe S.N."/>
            <person name="Edwards D."/>
            <person name="Erskine W."/>
        </authorList>
    </citation>
    <scope>NUCLEOTIDE SEQUENCE [LARGE SCALE GENOMIC DNA]</scope>
    <source>
        <strain evidence="4">cv. Daliak</strain>
    </source>
</reference>